<reference evidence="1 2" key="1">
    <citation type="submission" date="2024-01" db="EMBL/GenBank/DDBJ databases">
        <authorList>
            <person name="Waweru B."/>
        </authorList>
    </citation>
    <scope>NUCLEOTIDE SEQUENCE [LARGE SCALE GENOMIC DNA]</scope>
</reference>
<comment type="caution">
    <text evidence="1">The sequence shown here is derived from an EMBL/GenBank/DDBJ whole genome shotgun (WGS) entry which is preliminary data.</text>
</comment>
<dbReference type="EMBL" id="CAWUPB010001087">
    <property type="protein sequence ID" value="CAK7337445.1"/>
    <property type="molecule type" value="Genomic_DNA"/>
</dbReference>
<dbReference type="AlphaFoldDB" id="A0AAV1RLZ3"/>
<keyword evidence="2" id="KW-1185">Reference proteome</keyword>
<dbReference type="Proteomes" id="UP001314170">
    <property type="component" value="Unassembled WGS sequence"/>
</dbReference>
<proteinExistence type="predicted"/>
<sequence length="52" mass="5830">MDPQMTWKCGTINAIVSPITFENSRCKTNIPTGVDFEAAVVRSSKLVQGDWW</sequence>
<evidence type="ECO:0000313" key="2">
    <source>
        <dbReference type="Proteomes" id="UP001314170"/>
    </source>
</evidence>
<name>A0AAV1RLZ3_9ROSI</name>
<evidence type="ECO:0000313" key="1">
    <source>
        <dbReference type="EMBL" id="CAK7337445.1"/>
    </source>
</evidence>
<accession>A0AAV1RLZ3</accession>
<gene>
    <name evidence="1" type="ORF">DCAF_LOCUS12479</name>
</gene>
<organism evidence="1 2">
    <name type="scientific">Dovyalis caffra</name>
    <dbReference type="NCBI Taxonomy" id="77055"/>
    <lineage>
        <taxon>Eukaryota</taxon>
        <taxon>Viridiplantae</taxon>
        <taxon>Streptophyta</taxon>
        <taxon>Embryophyta</taxon>
        <taxon>Tracheophyta</taxon>
        <taxon>Spermatophyta</taxon>
        <taxon>Magnoliopsida</taxon>
        <taxon>eudicotyledons</taxon>
        <taxon>Gunneridae</taxon>
        <taxon>Pentapetalae</taxon>
        <taxon>rosids</taxon>
        <taxon>fabids</taxon>
        <taxon>Malpighiales</taxon>
        <taxon>Salicaceae</taxon>
        <taxon>Flacourtieae</taxon>
        <taxon>Dovyalis</taxon>
    </lineage>
</organism>
<feature type="non-terminal residue" evidence="1">
    <location>
        <position position="52"/>
    </location>
</feature>
<protein>
    <submittedName>
        <fullName evidence="1">Uncharacterized protein</fullName>
    </submittedName>
</protein>